<keyword evidence="3" id="KW-1185">Reference proteome</keyword>
<gene>
    <name evidence="2" type="ORF">LXT13_13695</name>
</gene>
<keyword evidence="1" id="KW-1133">Transmembrane helix</keyword>
<sequence length="81" mass="9017">MGSWSTSQKPTAIAFFCVSYAGLAILAPYLAGGRFLAPNLVNPSKAGVLSIVRYWQAYWDDEQMRKRLKISPANRLPAFHT</sequence>
<name>A0ABS8XRW5_9BURK</name>
<organism evidence="2 3">
    <name type="scientific">Pelomonas cellulosilytica</name>
    <dbReference type="NCBI Taxonomy" id="2906762"/>
    <lineage>
        <taxon>Bacteria</taxon>
        <taxon>Pseudomonadati</taxon>
        <taxon>Pseudomonadota</taxon>
        <taxon>Betaproteobacteria</taxon>
        <taxon>Burkholderiales</taxon>
        <taxon>Sphaerotilaceae</taxon>
        <taxon>Roseateles</taxon>
    </lineage>
</organism>
<dbReference type="Proteomes" id="UP001200741">
    <property type="component" value="Unassembled WGS sequence"/>
</dbReference>
<keyword evidence="1" id="KW-0472">Membrane</keyword>
<feature type="transmembrane region" description="Helical" evidence="1">
    <location>
        <begin position="12"/>
        <end position="31"/>
    </location>
</feature>
<reference evidence="2 3" key="1">
    <citation type="submission" date="2021-12" db="EMBL/GenBank/DDBJ databases">
        <title>Genome seq of P8.</title>
        <authorList>
            <person name="Seo T."/>
        </authorList>
    </citation>
    <scope>NUCLEOTIDE SEQUENCE [LARGE SCALE GENOMIC DNA]</scope>
    <source>
        <strain evidence="2 3">P8</strain>
    </source>
</reference>
<evidence type="ECO:0000256" key="1">
    <source>
        <dbReference type="SAM" id="Phobius"/>
    </source>
</evidence>
<evidence type="ECO:0000313" key="2">
    <source>
        <dbReference type="EMBL" id="MCE4555459.1"/>
    </source>
</evidence>
<dbReference type="RefSeq" id="WP_233372474.1">
    <property type="nucleotide sequence ID" value="NZ_JAJTWU010000005.1"/>
</dbReference>
<dbReference type="EMBL" id="JAJTWU010000005">
    <property type="protein sequence ID" value="MCE4555459.1"/>
    <property type="molecule type" value="Genomic_DNA"/>
</dbReference>
<protein>
    <submittedName>
        <fullName evidence="2">Uncharacterized protein</fullName>
    </submittedName>
</protein>
<accession>A0ABS8XRW5</accession>
<evidence type="ECO:0000313" key="3">
    <source>
        <dbReference type="Proteomes" id="UP001200741"/>
    </source>
</evidence>
<proteinExistence type="predicted"/>
<keyword evidence="1" id="KW-0812">Transmembrane</keyword>
<comment type="caution">
    <text evidence="2">The sequence shown here is derived from an EMBL/GenBank/DDBJ whole genome shotgun (WGS) entry which is preliminary data.</text>
</comment>